<dbReference type="Pfam" id="PF00899">
    <property type="entry name" value="ThiF"/>
    <property type="match status" value="1"/>
</dbReference>
<protein>
    <recommendedName>
        <fullName evidence="2">THIF-type NAD/FAD binding fold domain-containing protein</fullName>
    </recommendedName>
</protein>
<sequence length="284" mass="31011">MPSSFFSPSERVSPETGGNEPISQAVDNREEGSESLRKKAKVVTVARAMQEHVHELNPLLDECEVNETLVEDVPDEYFAKFDLVIASCLGISQATRIASATTSAGGKFYLVDTFGLNGCAMVDLGKDHEFRREQGKKLLSVEKLPNYVSLKEMMSMKLSEATGRWDKVPPKIWAIYRAFLAYEGETGHFPASKRSDDFVEKTKKWLESSGSDKVGSDYLGADDDLKLLSTLASAEVSPVCAVLGGVLGNEAIKILSGKGEPANNLLMFDGSDGSYRSFLLKPPQ</sequence>
<evidence type="ECO:0000313" key="3">
    <source>
        <dbReference type="EMBL" id="CAE2214456.1"/>
    </source>
</evidence>
<proteinExistence type="predicted"/>
<evidence type="ECO:0000259" key="2">
    <source>
        <dbReference type="Pfam" id="PF00899"/>
    </source>
</evidence>
<accession>A0A7S4MC74</accession>
<feature type="region of interest" description="Disordered" evidence="1">
    <location>
        <begin position="1"/>
        <end position="35"/>
    </location>
</feature>
<dbReference type="AlphaFoldDB" id="A0A7S4MC74"/>
<dbReference type="GO" id="GO:0008641">
    <property type="term" value="F:ubiquitin-like modifier activating enzyme activity"/>
    <property type="evidence" value="ECO:0007669"/>
    <property type="project" value="InterPro"/>
</dbReference>
<feature type="domain" description="THIF-type NAD/FAD binding fold" evidence="2">
    <location>
        <begin position="46"/>
        <end position="281"/>
    </location>
</feature>
<dbReference type="InterPro" id="IPR000594">
    <property type="entry name" value="ThiF_NAD_FAD-bd"/>
</dbReference>
<dbReference type="EMBL" id="HBKQ01008733">
    <property type="protein sequence ID" value="CAE2214456.1"/>
    <property type="molecule type" value="Transcribed_RNA"/>
</dbReference>
<evidence type="ECO:0000256" key="1">
    <source>
        <dbReference type="SAM" id="MobiDB-lite"/>
    </source>
</evidence>
<organism evidence="3">
    <name type="scientific">Odontella aurita</name>
    <dbReference type="NCBI Taxonomy" id="265563"/>
    <lineage>
        <taxon>Eukaryota</taxon>
        <taxon>Sar</taxon>
        <taxon>Stramenopiles</taxon>
        <taxon>Ochrophyta</taxon>
        <taxon>Bacillariophyta</taxon>
        <taxon>Mediophyceae</taxon>
        <taxon>Biddulphiophycidae</taxon>
        <taxon>Eupodiscales</taxon>
        <taxon>Odontellaceae</taxon>
        <taxon>Odontella</taxon>
    </lineage>
</organism>
<gene>
    <name evidence="3" type="ORF">OAUR00152_LOCUS5866</name>
</gene>
<name>A0A7S4MC74_9STRA</name>
<dbReference type="InterPro" id="IPR035985">
    <property type="entry name" value="Ubiquitin-activating_enz"/>
</dbReference>
<dbReference type="SUPFAM" id="SSF69572">
    <property type="entry name" value="Activating enzymes of the ubiquitin-like proteins"/>
    <property type="match status" value="1"/>
</dbReference>
<reference evidence="3" key="1">
    <citation type="submission" date="2021-01" db="EMBL/GenBank/DDBJ databases">
        <authorList>
            <person name="Corre E."/>
            <person name="Pelletier E."/>
            <person name="Niang G."/>
            <person name="Scheremetjew M."/>
            <person name="Finn R."/>
            <person name="Kale V."/>
            <person name="Holt S."/>
            <person name="Cochrane G."/>
            <person name="Meng A."/>
            <person name="Brown T."/>
            <person name="Cohen L."/>
        </authorList>
    </citation>
    <scope>NUCLEOTIDE SEQUENCE</scope>
    <source>
        <strain evidence="3">Isolate 1302-5</strain>
    </source>
</reference>
<dbReference type="Gene3D" id="3.40.50.720">
    <property type="entry name" value="NAD(P)-binding Rossmann-like Domain"/>
    <property type="match status" value="1"/>
</dbReference>